<feature type="transmembrane region" description="Helical" evidence="1">
    <location>
        <begin position="21"/>
        <end position="39"/>
    </location>
</feature>
<sequence length="171" mass="17714">MPPPPSAPEPAFGPASAVARLSGAGAAHVAVLLLVFPIADSALDGTGGLPHPVAVFYGLVLVTHTLPFALLLLVVRTLGRGRRLVTHPTLPVIGAVPSTVLYALFGISLVSWEPSPSTVVLTLFLALFGFGVQVALCHLVLRPKRTSTVTLFTLALPALVWGLALVGHRLG</sequence>
<comment type="caution">
    <text evidence="2">The sequence shown here is derived from an EMBL/GenBank/DDBJ whole genome shotgun (WGS) entry which is preliminary data.</text>
</comment>
<organism evidence="2 3">
    <name type="scientific">Nocardiopsis terrae</name>
    <dbReference type="NCBI Taxonomy" id="372655"/>
    <lineage>
        <taxon>Bacteria</taxon>
        <taxon>Bacillati</taxon>
        <taxon>Actinomycetota</taxon>
        <taxon>Actinomycetes</taxon>
        <taxon>Streptosporangiales</taxon>
        <taxon>Nocardiopsidaceae</taxon>
        <taxon>Nocardiopsis</taxon>
    </lineage>
</organism>
<dbReference type="RefSeq" id="WP_191272414.1">
    <property type="nucleotide sequence ID" value="NZ_BMXJ01000005.1"/>
</dbReference>
<protein>
    <recommendedName>
        <fullName evidence="4">Integral membrane protein</fullName>
    </recommendedName>
</protein>
<dbReference type="Proteomes" id="UP000598217">
    <property type="component" value="Unassembled WGS sequence"/>
</dbReference>
<keyword evidence="1" id="KW-0472">Membrane</keyword>
<feature type="transmembrane region" description="Helical" evidence="1">
    <location>
        <begin position="118"/>
        <end position="141"/>
    </location>
</feature>
<evidence type="ECO:0000256" key="1">
    <source>
        <dbReference type="SAM" id="Phobius"/>
    </source>
</evidence>
<name>A0ABR9HJL6_9ACTN</name>
<feature type="transmembrane region" description="Helical" evidence="1">
    <location>
        <begin position="90"/>
        <end position="112"/>
    </location>
</feature>
<keyword evidence="3" id="KW-1185">Reference proteome</keyword>
<gene>
    <name evidence="2" type="ORF">H4W79_003429</name>
</gene>
<keyword evidence="1" id="KW-1133">Transmembrane helix</keyword>
<dbReference type="EMBL" id="JADBDY010000001">
    <property type="protein sequence ID" value="MBE1459215.1"/>
    <property type="molecule type" value="Genomic_DNA"/>
</dbReference>
<feature type="transmembrane region" description="Helical" evidence="1">
    <location>
        <begin position="148"/>
        <end position="167"/>
    </location>
</feature>
<keyword evidence="1" id="KW-0812">Transmembrane</keyword>
<feature type="transmembrane region" description="Helical" evidence="1">
    <location>
        <begin position="54"/>
        <end position="78"/>
    </location>
</feature>
<evidence type="ECO:0000313" key="3">
    <source>
        <dbReference type="Proteomes" id="UP000598217"/>
    </source>
</evidence>
<evidence type="ECO:0000313" key="2">
    <source>
        <dbReference type="EMBL" id="MBE1459215.1"/>
    </source>
</evidence>
<accession>A0ABR9HJL6</accession>
<reference evidence="2 3" key="1">
    <citation type="submission" date="2020-10" db="EMBL/GenBank/DDBJ databases">
        <title>Sequencing the genomes of 1000 actinobacteria strains.</title>
        <authorList>
            <person name="Klenk H.-P."/>
        </authorList>
    </citation>
    <scope>NUCLEOTIDE SEQUENCE [LARGE SCALE GENOMIC DNA]</scope>
    <source>
        <strain evidence="2 3">DSM 45157</strain>
    </source>
</reference>
<evidence type="ECO:0008006" key="4">
    <source>
        <dbReference type="Google" id="ProtNLM"/>
    </source>
</evidence>
<proteinExistence type="predicted"/>